<gene>
    <name evidence="2" type="ORF">F2P81_004836</name>
</gene>
<evidence type="ECO:0000313" key="2">
    <source>
        <dbReference type="EMBL" id="KAF0043499.1"/>
    </source>
</evidence>
<evidence type="ECO:0000313" key="3">
    <source>
        <dbReference type="Proteomes" id="UP000438429"/>
    </source>
</evidence>
<sequence length="73" mass="8699">MTHSRRKQKQKHSALRWCRAATDDLVHDNVHVSNCVTNRFVSAFHHIYKTTNLDSNEGKRKQPQRRFVSRRIV</sequence>
<evidence type="ECO:0000256" key="1">
    <source>
        <dbReference type="SAM" id="MobiDB-lite"/>
    </source>
</evidence>
<comment type="caution">
    <text evidence="2">The sequence shown here is derived from an EMBL/GenBank/DDBJ whole genome shotgun (WGS) entry which is preliminary data.</text>
</comment>
<name>A0A6A4TFA3_SCOMX</name>
<protein>
    <submittedName>
        <fullName evidence="2">Uncharacterized protein</fullName>
    </submittedName>
</protein>
<feature type="compositionally biased region" description="Basic residues" evidence="1">
    <location>
        <begin position="61"/>
        <end position="73"/>
    </location>
</feature>
<proteinExistence type="predicted"/>
<reference evidence="2 3" key="1">
    <citation type="submission" date="2019-06" db="EMBL/GenBank/DDBJ databases">
        <title>Draft genomes of female and male turbot (Scophthalmus maximus).</title>
        <authorList>
            <person name="Xu H."/>
            <person name="Xu X.-W."/>
            <person name="Shao C."/>
            <person name="Chen S."/>
        </authorList>
    </citation>
    <scope>NUCLEOTIDE SEQUENCE [LARGE SCALE GENOMIC DNA]</scope>
    <source>
        <strain evidence="2">Ysfricsl-2016a</strain>
        <tissue evidence="2">Blood</tissue>
    </source>
</reference>
<accession>A0A6A4TFA3</accession>
<dbReference type="AlphaFoldDB" id="A0A6A4TFA3"/>
<organism evidence="2 3">
    <name type="scientific">Scophthalmus maximus</name>
    <name type="common">Turbot</name>
    <name type="synonym">Psetta maxima</name>
    <dbReference type="NCBI Taxonomy" id="52904"/>
    <lineage>
        <taxon>Eukaryota</taxon>
        <taxon>Metazoa</taxon>
        <taxon>Chordata</taxon>
        <taxon>Craniata</taxon>
        <taxon>Vertebrata</taxon>
        <taxon>Euteleostomi</taxon>
        <taxon>Actinopterygii</taxon>
        <taxon>Neopterygii</taxon>
        <taxon>Teleostei</taxon>
        <taxon>Neoteleostei</taxon>
        <taxon>Acanthomorphata</taxon>
        <taxon>Carangaria</taxon>
        <taxon>Pleuronectiformes</taxon>
        <taxon>Pleuronectoidei</taxon>
        <taxon>Scophthalmidae</taxon>
        <taxon>Scophthalmus</taxon>
    </lineage>
</organism>
<feature type="region of interest" description="Disordered" evidence="1">
    <location>
        <begin position="54"/>
        <end position="73"/>
    </location>
</feature>
<dbReference type="EMBL" id="VEVO01000004">
    <property type="protein sequence ID" value="KAF0043499.1"/>
    <property type="molecule type" value="Genomic_DNA"/>
</dbReference>
<dbReference type="Proteomes" id="UP000438429">
    <property type="component" value="Unassembled WGS sequence"/>
</dbReference>